<evidence type="ECO:0000256" key="14">
    <source>
        <dbReference type="PIRSR" id="PIRSR600823-4"/>
    </source>
</evidence>
<dbReference type="PRINTS" id="PR00458">
    <property type="entry name" value="PEROXIDASE"/>
</dbReference>
<feature type="binding site" evidence="13">
    <location>
        <position position="108"/>
    </location>
    <ligand>
        <name>Ca(2+)</name>
        <dbReference type="ChEBI" id="CHEBI:29108"/>
        <label>1</label>
    </ligand>
</feature>
<dbReference type="InterPro" id="IPR019794">
    <property type="entry name" value="Peroxidases_AS"/>
</dbReference>
<feature type="binding site" evidence="13">
    <location>
        <position position="115"/>
    </location>
    <ligand>
        <name>Ca(2+)</name>
        <dbReference type="ChEBI" id="CHEBI:29108"/>
        <label>1</label>
    </ligand>
</feature>
<evidence type="ECO:0000256" key="9">
    <source>
        <dbReference type="ARBA" id="ARBA00023157"/>
    </source>
</evidence>
<evidence type="ECO:0000256" key="1">
    <source>
        <dbReference type="ARBA" id="ARBA00000189"/>
    </source>
</evidence>
<dbReference type="EMBL" id="JBFOLK010000008">
    <property type="protein sequence ID" value="KAL2493096.1"/>
    <property type="molecule type" value="Genomic_DNA"/>
</dbReference>
<dbReference type="AlphaFoldDB" id="A0ABD1RY53"/>
<evidence type="ECO:0000256" key="16">
    <source>
        <dbReference type="RuleBase" id="RU362060"/>
    </source>
</evidence>
<sequence>MDFTGKLSFLVFLLCVLFSLKNQHAETNKVSSRNTDNSQSFQRAPSRIKVEKKLTETHSYNSLQGSLRYDYYNESCPLAEKIVRTTVHELFNGRRNVAPALLRLLFHDCFVEGCDASVLLDAADGIASEKDSPPNESLKGFDLIDIIKLKLEKECPGIVSCADIVVLAARESVLLAGGPFYPLYTGRRDSTVSFQEVATYELPTPQDDLSKLIETFASRGFDQRETVSLLGAHSTGTIRCKFFFNRLYNFSGTQEPDPSIDTEFLSLLRSKCNRSQTSSSPLSISPSLSPSPSSSVNRLSTASFKDPVMKMDYEGPGTGFGTVYYSSLLQGKGLLFVDQQLTAGEETETWVRAYASDVSLFQRDFGLTMNKLSNLQVLTAPMGQVRLNCRKVN</sequence>
<feature type="binding site" evidence="13">
    <location>
        <position position="111"/>
    </location>
    <ligand>
        <name>Ca(2+)</name>
        <dbReference type="ChEBI" id="CHEBI:29108"/>
        <label>1</label>
    </ligand>
</feature>
<organism evidence="19 20">
    <name type="scientific">Abeliophyllum distichum</name>
    <dbReference type="NCBI Taxonomy" id="126358"/>
    <lineage>
        <taxon>Eukaryota</taxon>
        <taxon>Viridiplantae</taxon>
        <taxon>Streptophyta</taxon>
        <taxon>Embryophyta</taxon>
        <taxon>Tracheophyta</taxon>
        <taxon>Spermatophyta</taxon>
        <taxon>Magnoliopsida</taxon>
        <taxon>eudicotyledons</taxon>
        <taxon>Gunneridae</taxon>
        <taxon>Pentapetalae</taxon>
        <taxon>asterids</taxon>
        <taxon>lamiids</taxon>
        <taxon>Lamiales</taxon>
        <taxon>Oleaceae</taxon>
        <taxon>Forsythieae</taxon>
        <taxon>Abeliophyllum</taxon>
    </lineage>
</organism>
<keyword evidence="20" id="KW-1185">Reference proteome</keyword>
<keyword evidence="16" id="KW-0964">Secreted</keyword>
<keyword evidence="9 15" id="KW-1015">Disulfide bond</keyword>
<feature type="region of interest" description="Disordered" evidence="17">
    <location>
        <begin position="275"/>
        <end position="299"/>
    </location>
</feature>
<dbReference type="EC" id="1.11.1.7" evidence="2 16"/>
<evidence type="ECO:0000256" key="4">
    <source>
        <dbReference type="ARBA" id="ARBA00022617"/>
    </source>
</evidence>
<evidence type="ECO:0000259" key="18">
    <source>
        <dbReference type="PROSITE" id="PS50873"/>
    </source>
</evidence>
<feature type="active site" description="Proton acceptor" evidence="11">
    <location>
        <position position="107"/>
    </location>
</feature>
<comment type="subcellular location">
    <subcellularLocation>
        <location evidence="16">Secreted</location>
    </subcellularLocation>
</comment>
<evidence type="ECO:0000256" key="11">
    <source>
        <dbReference type="PIRSR" id="PIRSR600823-1"/>
    </source>
</evidence>
<dbReference type="GO" id="GO:0005576">
    <property type="term" value="C:extracellular region"/>
    <property type="evidence" value="ECO:0007669"/>
    <property type="project" value="UniProtKB-SubCell"/>
</dbReference>
<accession>A0ABD1RY53</accession>
<evidence type="ECO:0000256" key="8">
    <source>
        <dbReference type="ARBA" id="ARBA00023004"/>
    </source>
</evidence>
<dbReference type="FunFam" id="1.10.520.10:FF:000010">
    <property type="entry name" value="Peroxidase"/>
    <property type="match status" value="1"/>
</dbReference>
<dbReference type="GO" id="GO:0006979">
    <property type="term" value="P:response to oxidative stress"/>
    <property type="evidence" value="ECO:0007669"/>
    <property type="project" value="UniProtKB-UniRule"/>
</dbReference>
<keyword evidence="3 16" id="KW-0575">Peroxidase</keyword>
<keyword evidence="7 16" id="KW-0560">Oxidoreductase</keyword>
<keyword evidence="10" id="KW-0325">Glycoprotein</keyword>
<feature type="domain" description="Plant heme peroxidase family profile" evidence="18">
    <location>
        <begin position="66"/>
        <end position="393"/>
    </location>
</feature>
<keyword evidence="6 13" id="KW-0106">Calcium</keyword>
<comment type="catalytic activity">
    <reaction evidence="1 16">
        <text>2 a phenolic donor + H2O2 = 2 a phenolic radical donor + 2 H2O</text>
        <dbReference type="Rhea" id="RHEA:56136"/>
        <dbReference type="ChEBI" id="CHEBI:15377"/>
        <dbReference type="ChEBI" id="CHEBI:16240"/>
        <dbReference type="ChEBI" id="CHEBI:139520"/>
        <dbReference type="ChEBI" id="CHEBI:139521"/>
        <dbReference type="EC" id="1.11.1.7"/>
    </reaction>
</comment>
<feature type="binding site" description="axial binding residue" evidence="13">
    <location>
        <position position="233"/>
    </location>
    <ligand>
        <name>heme b</name>
        <dbReference type="ChEBI" id="CHEBI:60344"/>
    </ligand>
    <ligandPart>
        <name>Fe</name>
        <dbReference type="ChEBI" id="CHEBI:18248"/>
    </ligandPart>
</feature>
<feature type="disulfide bond" evidence="15">
    <location>
        <begin position="240"/>
        <end position="272"/>
    </location>
</feature>
<evidence type="ECO:0000256" key="2">
    <source>
        <dbReference type="ARBA" id="ARBA00012313"/>
    </source>
</evidence>
<dbReference type="InterPro" id="IPR000823">
    <property type="entry name" value="Peroxidase_pln"/>
</dbReference>
<comment type="cofactor">
    <cofactor evidence="13 16">
        <name>Ca(2+)</name>
        <dbReference type="ChEBI" id="CHEBI:29108"/>
    </cofactor>
    <text evidence="13 16">Binds 2 calcium ions per subunit.</text>
</comment>
<evidence type="ECO:0000256" key="12">
    <source>
        <dbReference type="PIRSR" id="PIRSR600823-2"/>
    </source>
</evidence>
<dbReference type="GO" id="GO:0140825">
    <property type="term" value="F:lactoperoxidase activity"/>
    <property type="evidence" value="ECO:0007669"/>
    <property type="project" value="UniProtKB-EC"/>
</dbReference>
<dbReference type="GO" id="GO:0042744">
    <property type="term" value="P:hydrogen peroxide catabolic process"/>
    <property type="evidence" value="ECO:0007669"/>
    <property type="project" value="UniProtKB-KW"/>
</dbReference>
<feature type="binding site" evidence="13">
    <location>
        <position position="113"/>
    </location>
    <ligand>
        <name>Ca(2+)</name>
        <dbReference type="ChEBI" id="CHEBI:29108"/>
        <label>1</label>
    </ligand>
</feature>
<feature type="compositionally biased region" description="Low complexity" evidence="17">
    <location>
        <begin position="278"/>
        <end position="295"/>
    </location>
</feature>
<dbReference type="FunFam" id="1.10.420.10:FF:000001">
    <property type="entry name" value="Peroxidase"/>
    <property type="match status" value="1"/>
</dbReference>
<feature type="site" description="Transition state stabilizer" evidence="14">
    <location>
        <position position="103"/>
    </location>
</feature>
<gene>
    <name evidence="19" type="ORF">Adt_28724</name>
</gene>
<evidence type="ECO:0000256" key="3">
    <source>
        <dbReference type="ARBA" id="ARBA00022559"/>
    </source>
</evidence>
<dbReference type="Pfam" id="PF00141">
    <property type="entry name" value="peroxidase"/>
    <property type="match status" value="1"/>
</dbReference>
<evidence type="ECO:0000256" key="15">
    <source>
        <dbReference type="PIRSR" id="PIRSR600823-5"/>
    </source>
</evidence>
<keyword evidence="16" id="KW-0732">Signal</keyword>
<evidence type="ECO:0000256" key="13">
    <source>
        <dbReference type="PIRSR" id="PIRSR600823-3"/>
    </source>
</evidence>
<dbReference type="Gene3D" id="1.10.420.10">
    <property type="entry name" value="Peroxidase, domain 2"/>
    <property type="match status" value="1"/>
</dbReference>
<reference evidence="20" key="1">
    <citation type="submission" date="2024-07" db="EMBL/GenBank/DDBJ databases">
        <title>Two chromosome-level genome assemblies of Korean endemic species Abeliophyllum distichum and Forsythia ovata (Oleaceae).</title>
        <authorList>
            <person name="Jang H."/>
        </authorList>
    </citation>
    <scope>NUCLEOTIDE SEQUENCE [LARGE SCALE GENOMIC DNA]</scope>
</reference>
<feature type="binding site" evidence="13">
    <location>
        <position position="117"/>
    </location>
    <ligand>
        <name>Ca(2+)</name>
        <dbReference type="ChEBI" id="CHEBI:29108"/>
        <label>1</label>
    </ligand>
</feature>
<dbReference type="GO" id="GO:0046872">
    <property type="term" value="F:metal ion binding"/>
    <property type="evidence" value="ECO:0007669"/>
    <property type="project" value="UniProtKB-UniRule"/>
</dbReference>
<dbReference type="PRINTS" id="PR00461">
    <property type="entry name" value="PLPEROXIDASE"/>
</dbReference>
<proteinExistence type="inferred from homology"/>
<evidence type="ECO:0000313" key="19">
    <source>
        <dbReference type="EMBL" id="KAL2493096.1"/>
    </source>
</evidence>
<dbReference type="GO" id="GO:0020037">
    <property type="term" value="F:heme binding"/>
    <property type="evidence" value="ECO:0007669"/>
    <property type="project" value="UniProtKB-UniRule"/>
</dbReference>
<keyword evidence="4 16" id="KW-0349">Heme</keyword>
<evidence type="ECO:0000256" key="10">
    <source>
        <dbReference type="ARBA" id="ARBA00023180"/>
    </source>
</evidence>
<dbReference type="PROSITE" id="PS50873">
    <property type="entry name" value="PEROXIDASE_4"/>
    <property type="match status" value="1"/>
</dbReference>
<dbReference type="Proteomes" id="UP001604336">
    <property type="component" value="Unassembled WGS sequence"/>
</dbReference>
<feature type="disulfide bond" evidence="15">
    <location>
        <begin position="161"/>
        <end position="389"/>
    </location>
</feature>
<dbReference type="PANTHER" id="PTHR31235">
    <property type="entry name" value="PEROXIDASE 25-RELATED"/>
    <property type="match status" value="1"/>
</dbReference>
<evidence type="ECO:0000313" key="20">
    <source>
        <dbReference type="Proteomes" id="UP001604336"/>
    </source>
</evidence>
<protein>
    <recommendedName>
        <fullName evidence="2 16">Peroxidase</fullName>
        <ecNumber evidence="2 16">1.11.1.7</ecNumber>
    </recommendedName>
</protein>
<keyword evidence="8 13" id="KW-0408">Iron</keyword>
<dbReference type="InterPro" id="IPR010255">
    <property type="entry name" value="Haem_peroxidase_sf"/>
</dbReference>
<comment type="cofactor">
    <cofactor evidence="13 16">
        <name>heme b</name>
        <dbReference type="ChEBI" id="CHEBI:60344"/>
    </cofactor>
    <text evidence="13 16">Binds 1 heme b (iron(II)-protoporphyrin IX) group per subunit.</text>
</comment>
<feature type="binding site" evidence="13">
    <location>
        <position position="129"/>
    </location>
    <ligand>
        <name>Ca(2+)</name>
        <dbReference type="ChEBI" id="CHEBI:29108"/>
        <label>1</label>
    </ligand>
</feature>
<evidence type="ECO:0000256" key="7">
    <source>
        <dbReference type="ARBA" id="ARBA00023002"/>
    </source>
</evidence>
<name>A0ABD1RY53_9LAMI</name>
<dbReference type="Gene3D" id="1.10.520.10">
    <property type="match status" value="1"/>
</dbReference>
<dbReference type="CDD" id="cd00693">
    <property type="entry name" value="secretory_peroxidase"/>
    <property type="match status" value="1"/>
</dbReference>
<evidence type="ECO:0000256" key="5">
    <source>
        <dbReference type="ARBA" id="ARBA00022723"/>
    </source>
</evidence>
<keyword evidence="16" id="KW-0376">Hydrogen peroxide</keyword>
<keyword evidence="5 13" id="KW-0479">Metal-binding</keyword>
<feature type="chain" id="PRO_5044526951" description="Peroxidase" evidence="16">
    <location>
        <begin position="26"/>
        <end position="393"/>
    </location>
</feature>
<comment type="caution">
    <text evidence="19">The sequence shown here is derived from an EMBL/GenBank/DDBJ whole genome shotgun (WGS) entry which is preliminary data.</text>
</comment>
<feature type="binding site" evidence="13">
    <location>
        <position position="312"/>
    </location>
    <ligand>
        <name>Ca(2+)</name>
        <dbReference type="ChEBI" id="CHEBI:29108"/>
        <label>2</label>
    </ligand>
</feature>
<comment type="function">
    <text evidence="16">Removal of H(2)O(2), oxidation of toxic reductants, biosynthesis and degradation of lignin, suberization, auxin catabolism, response to environmental stresses such as wounding, pathogen attack and oxidative stress.</text>
</comment>
<feature type="disulfide bond" evidence="15">
    <location>
        <begin position="109"/>
        <end position="114"/>
    </location>
</feature>
<dbReference type="SUPFAM" id="SSF48113">
    <property type="entry name" value="Heme-dependent peroxidases"/>
    <property type="match status" value="1"/>
</dbReference>
<comment type="similarity">
    <text evidence="16">Belongs to the peroxidase family. Classical plant (class III) peroxidase subfamily.</text>
</comment>
<feature type="binding site" evidence="12">
    <location>
        <position position="203"/>
    </location>
    <ligand>
        <name>substrate</name>
    </ligand>
</feature>
<feature type="signal peptide" evidence="16">
    <location>
        <begin position="1"/>
        <end position="25"/>
    </location>
</feature>
<dbReference type="InterPro" id="IPR002016">
    <property type="entry name" value="Haem_peroxidase"/>
</dbReference>
<dbReference type="PROSITE" id="PS00436">
    <property type="entry name" value="PEROXIDASE_2"/>
    <property type="match status" value="1"/>
</dbReference>
<dbReference type="InterPro" id="IPR033905">
    <property type="entry name" value="Secretory_peroxidase"/>
</dbReference>
<evidence type="ECO:0000256" key="6">
    <source>
        <dbReference type="ARBA" id="ARBA00022837"/>
    </source>
</evidence>
<feature type="disulfide bond" evidence="15">
    <location>
        <begin position="76"/>
        <end position="155"/>
    </location>
</feature>
<evidence type="ECO:0000256" key="17">
    <source>
        <dbReference type="SAM" id="MobiDB-lite"/>
    </source>
</evidence>